<feature type="coiled-coil region" evidence="1">
    <location>
        <begin position="734"/>
        <end position="768"/>
    </location>
</feature>
<feature type="coiled-coil region" evidence="1">
    <location>
        <begin position="647"/>
        <end position="674"/>
    </location>
</feature>
<gene>
    <name evidence="3" type="ORF">ACFQ45_11440</name>
</gene>
<feature type="compositionally biased region" description="Polar residues" evidence="2">
    <location>
        <begin position="988"/>
        <end position="1004"/>
    </location>
</feature>
<comment type="caution">
    <text evidence="3">The sequence shown here is derived from an EMBL/GenBank/DDBJ whole genome shotgun (WGS) entry which is preliminary data.</text>
</comment>
<evidence type="ECO:0000256" key="1">
    <source>
        <dbReference type="SAM" id="Coils"/>
    </source>
</evidence>
<protein>
    <submittedName>
        <fullName evidence="3">AAA family ATPase</fullName>
    </submittedName>
</protein>
<feature type="coiled-coil region" evidence="1">
    <location>
        <begin position="512"/>
        <end position="573"/>
    </location>
</feature>
<dbReference type="PANTHER" id="PTHR32114">
    <property type="entry name" value="ABC TRANSPORTER ABCH.3"/>
    <property type="match status" value="1"/>
</dbReference>
<feature type="coiled-coil region" evidence="1">
    <location>
        <begin position="422"/>
        <end position="449"/>
    </location>
</feature>
<reference evidence="4" key="1">
    <citation type="journal article" date="2019" name="Int. J. Syst. Evol. Microbiol.">
        <title>The Global Catalogue of Microorganisms (GCM) 10K type strain sequencing project: providing services to taxonomists for standard genome sequencing and annotation.</title>
        <authorList>
            <consortium name="The Broad Institute Genomics Platform"/>
            <consortium name="The Broad Institute Genome Sequencing Center for Infectious Disease"/>
            <person name="Wu L."/>
            <person name="Ma J."/>
        </authorList>
    </citation>
    <scope>NUCLEOTIDE SEQUENCE [LARGE SCALE GENOMIC DNA]</scope>
    <source>
        <strain evidence="4">JCM 30774</strain>
    </source>
</reference>
<dbReference type="InterPro" id="IPR027417">
    <property type="entry name" value="P-loop_NTPase"/>
</dbReference>
<evidence type="ECO:0000313" key="3">
    <source>
        <dbReference type="EMBL" id="MFD1383989.1"/>
    </source>
</evidence>
<name>A0ABW4B3A1_9GAMM</name>
<dbReference type="Pfam" id="PF13555">
    <property type="entry name" value="AAA_29"/>
    <property type="match status" value="1"/>
</dbReference>
<dbReference type="RefSeq" id="WP_377367778.1">
    <property type="nucleotide sequence ID" value="NZ_JBHTMN010000012.1"/>
</dbReference>
<feature type="region of interest" description="Disordered" evidence="2">
    <location>
        <begin position="985"/>
        <end position="1004"/>
    </location>
</feature>
<dbReference type="Pfam" id="PF13558">
    <property type="entry name" value="SbcC_Walker_B"/>
    <property type="match status" value="1"/>
</dbReference>
<dbReference type="PANTHER" id="PTHR32114:SF2">
    <property type="entry name" value="ABC TRANSPORTER ABCH.3"/>
    <property type="match status" value="1"/>
</dbReference>
<dbReference type="Gene3D" id="3.40.50.300">
    <property type="entry name" value="P-loop containing nucleotide triphosphate hydrolases"/>
    <property type="match status" value="2"/>
</dbReference>
<dbReference type="EMBL" id="JBHTMN010000012">
    <property type="protein sequence ID" value="MFD1383989.1"/>
    <property type="molecule type" value="Genomic_DNA"/>
</dbReference>
<evidence type="ECO:0000313" key="4">
    <source>
        <dbReference type="Proteomes" id="UP001597059"/>
    </source>
</evidence>
<sequence>MKICSLGFENLNSLKGKWFIDFEAEPLASSGIFAITGPTGAGKSTLLDAMCLALYHQTPRVNVSQSANDVMTRHTAHCSAEVVFEVKGVRYRAFWGQRRARNQATGNLQQIQCELAQSDGTVITDKIAPKIAKVAELTGLDFDRFTRSMMLAQGGFAAFLNAKDGERAELLEELTGTELYAIISKRIFERHREGKQEIQQQEAIYASHKLMDEDAFSALSTQLQEYSLTQQALEKELERLNQGVSWFSRLRELRSKQNQAQKEFGLANETLASHGSEFDRLAFAQKAESLEVGQQQLVELAKECDKQSTQLKGINHEVQVCDEALKEANSECDQSQHHLDQAKQSMMTFERQAENHWTPMEQKIGAVSGELEREHSLLVKLLEQKQAAASTDQSLQSDIDKVQSELLSHKVASAAWKDGGRAQSLLAKWEAQEAELVNAERQLSELIAKENQQGIILQQLEQERVSILDQQNTCRSEIAQQDEVEEAARQQLQVTLGASGSIEERRSLLQKKRDALARLSGAEGDVRRLEQLSRLVSERKQEWQVSEQEHQRLTQQEADLDAKQQAIHQHLEDLQARRLLQQRLSVLEQERKSLIPGDPCGVCGATEHDLNKAAPITIDLNLETRYQQLEESYQQAVKAYQACHQALELLRHKLAQQRQTVLDWEQEQQALNHQLEMTLSSWFEKVPDIESYKAGMEAFWGELTHQEAELEQAVNIEKTLQKGGLARVQNTIRLTQLEKDAERLDLSKAQAQQQLTSLQRQNAEQTQSLANRRQVFISEVNELILEPALIQEDYVNLQQINEALEKWASASRNTAECQKLISELEWRLEASGKHTQDLLSQEQACQERMAELKKQKQALVAELVTALDGKSVASTRQWWLDQIVDKERAFNEWSTKRERLTLNHTRLATELDSCQIRLQEAEQVLSKAQAEYQRALEENGFASEQVRQSSRLAPEVRQRLSDLKEQLHSKIQELNIEIRNRDQELAQEEQSVPSSIAESDTYESLTDQQQGVKAKYQALLLELGEVRERVRAEQENRQGNLTLMKEIKAKKEAFAVLDDLNALIGSADGAKFRRYAQSVTLDHLIWLANKHLSSLHGRYELQRRAAEGLALEVIDHWQGDASRDTKTLSGGESFLVSLALAVSLSDLVSHKTSIDSLFLDEGFGTLDSETLDTALDALDRLNSHGKTIGIISHVEALKERIPTQIKVSKHSGLGVSTLDYQYRAP</sequence>
<feature type="coiled-coil region" evidence="1">
    <location>
        <begin position="835"/>
        <end position="862"/>
    </location>
</feature>
<accession>A0ABW4B3A1</accession>
<organism evidence="3 4">
    <name type="scientific">Rhodanobacter aciditrophus</name>
    <dbReference type="NCBI Taxonomy" id="1623218"/>
    <lineage>
        <taxon>Bacteria</taxon>
        <taxon>Pseudomonadati</taxon>
        <taxon>Pseudomonadota</taxon>
        <taxon>Gammaproteobacteria</taxon>
        <taxon>Lysobacterales</taxon>
        <taxon>Rhodanobacteraceae</taxon>
        <taxon>Rhodanobacter</taxon>
    </lineage>
</organism>
<keyword evidence="1" id="KW-0175">Coiled coil</keyword>
<dbReference type="SUPFAM" id="SSF52540">
    <property type="entry name" value="P-loop containing nucleoside triphosphate hydrolases"/>
    <property type="match status" value="1"/>
</dbReference>
<evidence type="ECO:0000256" key="2">
    <source>
        <dbReference type="SAM" id="MobiDB-lite"/>
    </source>
</evidence>
<dbReference type="Proteomes" id="UP001597059">
    <property type="component" value="Unassembled WGS sequence"/>
</dbReference>
<keyword evidence="4" id="KW-1185">Reference proteome</keyword>
<proteinExistence type="predicted"/>